<evidence type="ECO:0000313" key="3">
    <source>
        <dbReference type="EMBL" id="KAE9543175.1"/>
    </source>
</evidence>
<reference evidence="3 4" key="1">
    <citation type="submission" date="2019-08" db="EMBL/GenBank/DDBJ databases">
        <title>The genome of the soybean aphid Biotype 1, its phylome, world population structure and adaptation to the North American continent.</title>
        <authorList>
            <person name="Giordano R."/>
            <person name="Donthu R.K."/>
            <person name="Hernandez A.G."/>
            <person name="Wright C.L."/>
            <person name="Zimin A.V."/>
        </authorList>
    </citation>
    <scope>NUCLEOTIDE SEQUENCE [LARGE SCALE GENOMIC DNA]</scope>
    <source>
        <tissue evidence="3">Whole aphids</tissue>
    </source>
</reference>
<feature type="compositionally biased region" description="Polar residues" evidence="2">
    <location>
        <begin position="745"/>
        <end position="759"/>
    </location>
</feature>
<feature type="region of interest" description="Disordered" evidence="2">
    <location>
        <begin position="5951"/>
        <end position="5981"/>
    </location>
</feature>
<feature type="compositionally biased region" description="Basic and acidic residues" evidence="2">
    <location>
        <begin position="117"/>
        <end position="130"/>
    </location>
</feature>
<feature type="compositionally biased region" description="Basic and acidic residues" evidence="2">
    <location>
        <begin position="3343"/>
        <end position="3362"/>
    </location>
</feature>
<feature type="compositionally biased region" description="Basic and acidic residues" evidence="2">
    <location>
        <begin position="1248"/>
        <end position="1264"/>
    </location>
</feature>
<feature type="region of interest" description="Disordered" evidence="2">
    <location>
        <begin position="6410"/>
        <end position="6435"/>
    </location>
</feature>
<feature type="region of interest" description="Disordered" evidence="2">
    <location>
        <begin position="6239"/>
        <end position="6261"/>
    </location>
</feature>
<evidence type="ECO:0000256" key="2">
    <source>
        <dbReference type="SAM" id="MobiDB-lite"/>
    </source>
</evidence>
<feature type="compositionally biased region" description="Polar residues" evidence="2">
    <location>
        <begin position="6422"/>
        <end position="6431"/>
    </location>
</feature>
<feature type="compositionally biased region" description="Polar residues" evidence="2">
    <location>
        <begin position="5852"/>
        <end position="5861"/>
    </location>
</feature>
<comment type="caution">
    <text evidence="3">The sequence shown here is derived from an EMBL/GenBank/DDBJ whole genome shotgun (WGS) entry which is preliminary data.</text>
</comment>
<feature type="region of interest" description="Disordered" evidence="2">
    <location>
        <begin position="1035"/>
        <end position="1056"/>
    </location>
</feature>
<feature type="compositionally biased region" description="Basic and acidic residues" evidence="2">
    <location>
        <begin position="3637"/>
        <end position="3646"/>
    </location>
</feature>
<feature type="compositionally biased region" description="Polar residues" evidence="2">
    <location>
        <begin position="5145"/>
        <end position="5154"/>
    </location>
</feature>
<feature type="region of interest" description="Disordered" evidence="2">
    <location>
        <begin position="3487"/>
        <end position="3510"/>
    </location>
</feature>
<feature type="region of interest" description="Disordered" evidence="2">
    <location>
        <begin position="5478"/>
        <end position="5498"/>
    </location>
</feature>
<feature type="compositionally biased region" description="Polar residues" evidence="2">
    <location>
        <begin position="3777"/>
        <end position="3793"/>
    </location>
</feature>
<feature type="region of interest" description="Disordered" evidence="2">
    <location>
        <begin position="5777"/>
        <end position="5809"/>
    </location>
</feature>
<feature type="region of interest" description="Disordered" evidence="2">
    <location>
        <begin position="3343"/>
        <end position="3422"/>
    </location>
</feature>
<accession>A0A6G0U252</accession>
<feature type="region of interest" description="Disordered" evidence="2">
    <location>
        <begin position="3774"/>
        <end position="3815"/>
    </location>
</feature>
<feature type="region of interest" description="Disordered" evidence="2">
    <location>
        <begin position="109"/>
        <end position="138"/>
    </location>
</feature>
<feature type="compositionally biased region" description="Basic and acidic residues" evidence="2">
    <location>
        <begin position="729"/>
        <end position="742"/>
    </location>
</feature>
<feature type="region of interest" description="Disordered" evidence="2">
    <location>
        <begin position="3713"/>
        <end position="3733"/>
    </location>
</feature>
<feature type="region of interest" description="Disordered" evidence="2">
    <location>
        <begin position="5201"/>
        <end position="5263"/>
    </location>
</feature>
<keyword evidence="1" id="KW-0175">Coiled coil</keyword>
<feature type="compositionally biased region" description="Polar residues" evidence="2">
    <location>
        <begin position="5728"/>
        <end position="5742"/>
    </location>
</feature>
<feature type="region of interest" description="Disordered" evidence="2">
    <location>
        <begin position="729"/>
        <end position="777"/>
    </location>
</feature>
<feature type="region of interest" description="Disordered" evidence="2">
    <location>
        <begin position="4704"/>
        <end position="4768"/>
    </location>
</feature>
<feature type="compositionally biased region" description="Polar residues" evidence="2">
    <location>
        <begin position="3402"/>
        <end position="3422"/>
    </location>
</feature>
<feature type="compositionally biased region" description="Polar residues" evidence="2">
    <location>
        <begin position="6240"/>
        <end position="6253"/>
    </location>
</feature>
<protein>
    <submittedName>
        <fullName evidence="3">Uncharacterized protein</fullName>
    </submittedName>
</protein>
<feature type="region of interest" description="Disordered" evidence="2">
    <location>
        <begin position="1248"/>
        <end position="1308"/>
    </location>
</feature>
<feature type="compositionally biased region" description="Basic and acidic residues" evidence="2">
    <location>
        <begin position="1419"/>
        <end position="1432"/>
    </location>
</feature>
<feature type="compositionally biased region" description="Polar residues" evidence="2">
    <location>
        <begin position="1267"/>
        <end position="1281"/>
    </location>
</feature>
<evidence type="ECO:0000256" key="1">
    <source>
        <dbReference type="SAM" id="Coils"/>
    </source>
</evidence>
<dbReference type="EMBL" id="VYZN01000009">
    <property type="protein sequence ID" value="KAE9543175.1"/>
    <property type="molecule type" value="Genomic_DNA"/>
</dbReference>
<feature type="compositionally biased region" description="Polar residues" evidence="2">
    <location>
        <begin position="3487"/>
        <end position="3497"/>
    </location>
</feature>
<gene>
    <name evidence="3" type="ORF">AGLY_003086</name>
</gene>
<feature type="region of interest" description="Disordered" evidence="2">
    <location>
        <begin position="3630"/>
        <end position="3654"/>
    </location>
</feature>
<dbReference type="OrthoDB" id="20872at2759"/>
<organism evidence="3 4">
    <name type="scientific">Aphis glycines</name>
    <name type="common">Soybean aphid</name>
    <dbReference type="NCBI Taxonomy" id="307491"/>
    <lineage>
        <taxon>Eukaryota</taxon>
        <taxon>Metazoa</taxon>
        <taxon>Ecdysozoa</taxon>
        <taxon>Arthropoda</taxon>
        <taxon>Hexapoda</taxon>
        <taxon>Insecta</taxon>
        <taxon>Pterygota</taxon>
        <taxon>Neoptera</taxon>
        <taxon>Paraneoptera</taxon>
        <taxon>Hemiptera</taxon>
        <taxon>Sternorrhyncha</taxon>
        <taxon>Aphidomorpha</taxon>
        <taxon>Aphidoidea</taxon>
        <taxon>Aphididae</taxon>
        <taxon>Aphidini</taxon>
        <taxon>Aphis</taxon>
        <taxon>Aphis</taxon>
    </lineage>
</organism>
<keyword evidence="4" id="KW-1185">Reference proteome</keyword>
<feature type="compositionally biased region" description="Basic and acidic residues" evidence="2">
    <location>
        <begin position="5478"/>
        <end position="5489"/>
    </location>
</feature>
<sequence length="6917" mass="779278">MTTIESKTSEIIDHEIVTDKPLSKNAILIKPESRENVKAIISEKDFDEIVEHDEDTKIPTSDKTDSKDSVTIATIEKTDTTDEVSIISSIESKTSEIIDNEIVTDKPLPETSILSKSDSKENFKENIGERDLDDIDSDTIAPIEKTDTTDEVSKISTIESKTSEIIDHEIVTDKPLSQKAIPTISDLKENVKEIIGEIDLDDIVEHDKDTKIPTSDKTDSKDSVTIATIEKTDTTDEVSIISSIESKTSEIIDNEIVTDKPLPETSILSKSDSKENFKENIGERDLDDIVKLHKDSKMPTSEKTKLDKTDFKDSDKIAPIEKSDTTDEVSKISTIESKTSEIIDHEIVTDKPLSQKAIPTKSDLKENVKEIIGERDLDDIEVHHKDTKIPSFDKTKPHKTDTTDKLSKITTIESNTSEVIDNEIAIDTPLPKKSVLTKSASKENVKTIISEKDIDDIVEHDKDTKITTSDKTKVDKTDSKDSVTLTTIEKTATTDEVSKITTIKSKPTEIIDHEIVTDKPLFQKAILTKSDSKENVKTIISEKDIDDIVEHDKDTKIPTSDKTESKDSVKIATIEKTDTTDEVSKMTTIESKTSEIIDHEIVTDKPLSKNAILIKPESRENVKAIISEKDFDEIVEHDEDTKIPTSDKTDSKDSVTIATIEKTDTTDEVSIISSIESKISEIIDNEIVTDKPLPETSILSKSDSKENFKEIIGERDLDDIVVHHKDTKIPSFDKTKPHKTDTTDELSTLPTIESNTSEVIDNEIATDTPLPKKSVLTKSDSKENVKTIISEKDIDDIVEHDKDSKMPIFDKTKLDKTDFKDSDTIATIEKTDTTDEVSKISTIESKTSEIIDHEIVTDKPFSENAVLIKPESRENVKAIISEKDFDEIVEHDKDTKIPTSDKTKHDKTDFKDSVTNATIEKTDTTNEISKISTIESKTSGIIDHENLTDKPLSQKAIPKKSDLKVNVKEIIGERDLDDIVEHDKDTKIPTSDKTDSKDSVTIATIEKTNTTDEVSIISSIESKTSEIIDNEIVTDKPLPETSIQSKSDSKENFKENIGERDLDDIVKLHKDSKMPIFDKTKLDKTDFKDSDTIATIEKTDTTDEVSKISTIESKTSEIIDHEIVTDKPLSQKAIPTISDLKENVKEIIGERDLDDIVEHDKDTKIPTSDKTDSKDSVTIATIEKTNTTDEVSIISSIESNTSEIIDNEIVTDKPLPETSILSKSDSKENFKEIIGERDLDDIVVHHKDTKIPSFDKTKPHKTDTTDELSTQPTIESNTSEVIDNEIATDTPLPKKSVSTKSDSKENVKTIISEKDIDDIVEHDKDTKIPTSDKTKHDKTDFKDLVTNATIEKTDTTDEVSIISTIESKTSEIIDHEIVTDKPLPDTSILSKSDSKENVKEIVGERDLDDIVVHHKDTKIPSFDKTKPHKTDTTDELSTLPTIESNTSEVIDNEIATDTPLPKKSVLTKSDSKENVKTIISEKDIDDIVEHDKDTKIPTSDKTKHDKTDFKDLVTNATIEKTDTSDEVSKITTIKSKPTEIIDHEIVTDKLLFQKAILTKSDSKENVKTIISEKDIDDIVEHDKDTKITTCDKTDSKDSVTIATIEKTDTTNEVSKISTIESKTSGIIDHENLTDKPLSQKAIPKKSDSKVNVKEIIGERDLDDIVEHDKDTKIPTSDKTDSKDSVTITTIEKTATTDEVSKITTIKSKPTEIIDHEIVTDKPLFQKAIPTKSDLKENVKEIIGERDLDDIVKLHKDSKMPIFDKTKLDKTEFKDSDKIPPLEKTDTTDEVSIISTIESKTSEIIDHEIVTDKPLPETSILSKSDSKENVKEIIGERDLDDIVKLHKDSKMPIFDKTKLDKTDTTDEVSKISTIESKTSEIIDHEIITDKPFSENAVLIKPESRENVKAIISEKDFDEIVEHDKDTKIPTSDKTKHDKTDFKDSVTNATIEKTDTTNEISKISTIESKTSGIIDHENLTDKPLSQKAIPKKSDLKVNVKEIIGERDLDDIVEHDKDTKIPTSDKTDSKDSVTIATIEKTNTTDEVSKISTIESKTSEIIDHEIVTDKPLSQKAIPTISDLKENVKEIIGERDLDDIVEHDKDTKIPTSDKTDSKDSVTIATIEKTDTTDEVSKISTIESKTSEIIDHEIVTDKPLSQKAIPTKSDLKENVKEIIGERDLDDIEVHHKDTKIPSFDKTKPHKTDTTDELSKITTIESNTSEVIDNEIAIDTPLPKKSVLTKSASKENVKTIISEKDIDDIVEHDKDTKITTSDKTKVDKTDSKDSVTLTTIEKTATTDEVSKISTIESKTSEIIDHEIVTDKPLSQKAIPTISDLKENVKEIIGERDLDDIVEHDKDTKIPTSDKTDSKDSVTIATIEKTDTTDEVSKISTIESKTSEIIDHEIVTDKPLSQKAIPTKSDLKENVKEIIGERDLDDIEVHHKDTKIPSFDKTKPHKTDTTDKLSKITTIESNTSEVIDNEIAIDTPLPKKSVLTKSASKENVKTIISEKDIDDIVEHDKDTKITTSDKTKVDKTDSKDSVTLTTIEKTATTDEVSKITTIKSKPTKIIDHEIVTDKPLFQKAILTKSDSKENVKTIISEKDIDDIVEHDKDTKIPTSDKTESKDSVKIATIEKTDTTDEVSKMTTIESKTSEIIDHEIVTDKPLSKNAILIKPESRENVKAIISEKDFDEIVEHDEDTKIPTSDKTDSKDSVTIATIEKTDTTDEVSIISSIESKISEIIDNEIVTDKPLPETSILSKSDSKENFKEIIGERDLDDIVKLHKDSKMPIFDKTKLDKTDFKDSDTIATIEKTDTTDEVSKISTIESKTSEIIDHEIVTDKPLSQKAIPTISDLKENVKEIIGERDLDDIVEHDKDTKIPTSDKTDSKDSVTIATIEKTDTTDEESIISSIESKTSEIIDNEIVTDKPLPETSILSKSDSKENFMENIGERDLDDIVKHHKDSKMPTSEKTKLDKTDLKDSDKIAPIEKSDTTDEVSKISTIESKTSEIIDHEIVTDKPLSQKAIPTKSDLKENVKEIIGERDLDDIVKLHKDTKITTCDKTKIDKTDSKDSVTLTTTVNADISKSDNCMISFRRVGDNLETDTSLDSYAKKSDSLYLDNIHYACSSYQYDTKNLSESFCSTVSVSAEFNTSSSSYLSSCEHDINVSGVEVDQGGIKMSCLKNLEFDTLSSVGSDTSFNNQTSFEKSNTELSESLCDFMNVTSTTLDHFEFDHSLNESKNSEKGISVCEKFKTEENTILESFNVSNNYTEDNFNFHKLKNVDFHENDFTSSTSHTYQIDESPSSNLINTSNVIDCNTNENSVSKKSYGIRKSDITISGFSSSKKTKDLESLKNESVKKKTLSKESIKPGSSGVTRSSSLRSNASTISKSSLSSNKTKVTRSESTKTVRSSIESKTSTHNESVSIQNKMVGTKSNVIKSSSSFSAKADAELKKFKSSNSSKKVARNILSSSASEVESVKNIEYKSSTFTSNTQSLNQSLTKKTSTRQEFNESKQIQKVRDISTSLKVASSAKMSNESSTKPITTVNKKNYSTIEQTSKTKLLDSKSSTSNILTRVKYPLESQGTNIKLSVTNKTLNKKIKKPEIEKYHKTTVNEKLKNKQVVEVPEISPRPKLKSYMASTESRNRKLENISHSHSKTSDVSIKYHRIIPDKQKKVPTSPSRIPIKDNSSKIISKMNLSLLDTRSSSILDPRVLSAPSQRSGFDFMSSPRKISPTSLPVSPAHRCLKADKKISSVLITSEVFSSSTDRVSSVELVYEQPKRSPCSSMSEQQPASVTESVSLDDEETTHSSTSDTNRDSEINSNIFDDSSIELNLVLRKSNQFSLFDKMSDENKKSLPQIAITAYESNEEDIEVTNLLNGANEENNIKMQEPRSISPKPSKHKPRIILKSPITTHLQKSLSPCLSDLNSYTDVEVISDSDDEKYYIRTPNLSPGPIDYFILTDVEDLSEDEGYEKNNKVMDELTDIEHFTDDKGIINEVEHTDTPLESIPNFPQPHREILFHSKDGTISALSPTEESTPIWLKSPNEEVKGFESEEEIITVEEHKDTESCFKNNNTYYHDLDVGVVESIEMVKQDRCKHKYRNRVLASKKNTTPEAECVKKRYRNKNRCNSEIEESFEKRSEENKKKTLSKYMSEPTLCSMTIPKQDQNIQTNKIKNQENNNTFIIHDNRNGFSISIDFQSQNSVLLNVGRDYGNLSMRWFNDGIMTGRAISDYNNENILEPLEPGYFIKSSIYDPKRQFEVDLFTYGTIKTFQNKYFTYIAVYTVVQPVNIVQLYINRPFQTQIIMVKKPLVKVYSLKDKFTSIERLHPSPITRLSAFKIFNQKETTKQPEQKKIEFEPTKHVSDVINIFENMCGSPKLKRKFNFKQLSISDRNIKICDLNQKYNCKCIKKKSRIGNETNQNQQQNAKSIDNSDYISNELFSHKRSDYFENILLNTAITHSREELAKLVKAVEILENKVEKQEYLTNHFQAEKSESECSSDGINSIDYVQKRIYRLLNDVQHQENQIRHSLNDIMQTINHCGFQKSNNIKEVQGPSFRGNFNTASLPYRWWNRSMPCLPLSERHIFLSGSQESLTESFRICYFTPTKSKKSVSKISKNQNSGYCIWLPHNKTENDRTQIRPLMVRTPSENTVPDDYEHLDEWKPVDYSKISPDTVQEKLKTMLSDPGNHDETLTNFLIDMLIEQETAKLAASGELSSGSSDSDPHETVEVEQLSDCPSPIPIISSPKIRRNGVGGSQRLSTQQRPTFREIHKDDSESDNDYEYIVTEPPEKLPGRKVTFRLESEDDEIVYPGQSDSENDIDDCNMSTSAVNQASVIEEMKFEMDTDVGEKTLKRVERRFERMASETLEDSPIAKQAIEGEYHRIISQLSNEEVDVANQIWDGAERSPELTTNANNLAQQNSIDKIPPIPNPRHSIDSSVTSSLDEDDVNYTTKKQFWEEITKTNQPPLPKPRYSISLPINDSKRSIANNASLELFTKSFGASDNAEVPEMINKPMTSNQTTEKTVVSEFTCLKSELLDEQPHIPQLEEHNDVKETKRLDSETEYIIKYGEESLAFENEGFQEDVFDDKVSTKTEYSQCSNKKKMDTKNRSMSLPSHQAEHISSKKYIQQIKNQMEGIQMEQESSPEHKSLKSTTHQQSPSQEVLINRQIHKHIFSNELDEQIDSLIPEEKYLGLKCEKSISMNSIHLSTDKMSGSTSEKSITKTESAESSVLDDLPEETKLNKVISKQSKDKNSSSLTQDHIDEIPSDTCSFIEEKEKSILHTESIDSSMIDDELHHEIENEKNIYTQNLPDRIIHTPEEHIPDTIWEVTQLGTDEQELENIDIKDQCLFHQNFVQQVDSIESLENTKKEMTGELARSIAEQLINEIEIELTKRHDVLANLHNLMMSPDQFQKLENSGYLDMEGDDLKLKIMESVLAKKSRDQLKSISKHNTITSSIEITDEDLKSSGFEIEYDGLTKSHITEHIIPESDYEKSKSNPSNKDQDIFNEYEQSSHNEKEEHYKKTKDNLTIEACIREQQNENDKRIESQQIDYFSSGQVDHKLISHHHNNDTRTDVLEKTILNENDQKIETQELGSYYNSNDDNSVHDILNSSKISNTEKGKMVNEHIVENDSRKFHSKECFEVENKQIIHGKSGNSINNEKHVDTLIKDFDDELIKEEQHTEQITDDGLEMCHIDRAEYRATSCILKETVNDYKNEITLIKEFEPCSSKSLTKQLSTESFPSKENSVHSPTSPSSSSIDIREEKRVNFDTVVLRKPDSININKLSTKKPADSSSSDSHYHSFDLTSSSRPCSSDVDGLLAGSSEYESAISVPSNEYHTAISSLSSRESMKSLDSESSGNLASVENSEASETLIASTGDLDFDQEGTNSILEDEDKIEPYEQDIPMHIIRGESLPIIAGSTEMKYSCMYKTQPFSQPAINSEKNMQKMKRSHEMTFHPMPKHITSDSLSDSSSHEEKLFSSEDASMSISSTEGQAIQTVVEAMNGFPESGTCSFSFSDENTKSVETLTVQNEDENYNNDNKCVTILSSSVPTEYGICQNVCTQMTTKSEEVQKKGHRRNSSSFNKILMEDLETIEKKESIDTDAPKEFTVYNQNSEHIRDTSKIRFENIPSKDIHVLDAEKEIPLIHDKHNFDVHGTISDKHSFEHIDDIAESDAAFQMVPHVSPAIPASLPPTIPEDPFSEDEDDLIDNSIDTVPNIMITEHMAPLVDRGFHYPDLDLEAKELEIKSSTPQTPASISSKESSDTDQGKEYIINEEYDPHEEPSWTGEEQTVLENVEEIEEKESVSLSESFEFVDNVEEKLADSSEDEFVIIEEIGKEAKEEDSEGKAIQIERKTKIIHKNVSSTSSPQHESDSESPGPKSQLELEFTNQKWVELQFEDDNTINEVYGYNIEYERPPLEDIKEEDTDDLQSSKVGSIGSQVSHSIDSVSSMKESFSSTPESKKYLGKSLENDNISVNSLQEFERLEQLVRIESMKAKSSGSLASTTSSSNSRKDDLSLTSLKDFETIEAACFKTELIENKALATEKSLDDEDEMFKINEIIKEAEINLEQNEDYSEKHTSEDDNLTSTESLDLKTIVTEMKVSASLEHMPNIGFVDGKQIDYDDCMNSSVSSRGFSSPIMDDHSKESSYRNSLILGSNDSLGPISSTSTNATYHCETGSNMSSSFTSGGSNTMVSSMEGLDKTENKHDWFDEHETFETYKKDSDGTEFTHKIVRLPPEIHKVTAKGPDKEKIIEDFVEYFSPGEFQEDIERTDEHGNIFVTRIIQKRMVFDTEELANKGVSEDELNACLRKLSKDAPSGFEISKKTSTHIAGSSEEITGPSNNDTKKVELQVAASKPELKCEISMDDDTEIDLREHDWRFQHQINTVYKFMYLPDFRNFNLQNHEVQKENKKYEKNNYLQKNLQ</sequence>
<feature type="compositionally biased region" description="Low complexity" evidence="2">
    <location>
        <begin position="3365"/>
        <end position="3392"/>
    </location>
</feature>
<evidence type="ECO:0000313" key="4">
    <source>
        <dbReference type="Proteomes" id="UP000475862"/>
    </source>
</evidence>
<feature type="compositionally biased region" description="Polar residues" evidence="2">
    <location>
        <begin position="1435"/>
        <end position="1449"/>
    </location>
</feature>
<feature type="region of interest" description="Disordered" evidence="2">
    <location>
        <begin position="6335"/>
        <end position="6375"/>
    </location>
</feature>
<dbReference type="Proteomes" id="UP000475862">
    <property type="component" value="Unassembled WGS sequence"/>
</dbReference>
<feature type="region of interest" description="Disordered" evidence="2">
    <location>
        <begin position="1419"/>
        <end position="1456"/>
    </location>
</feature>
<feature type="compositionally biased region" description="Basic and acidic residues" evidence="2">
    <location>
        <begin position="1047"/>
        <end position="1056"/>
    </location>
</feature>
<feature type="region of interest" description="Disordered" evidence="2">
    <location>
        <begin position="5131"/>
        <end position="5154"/>
    </location>
</feature>
<feature type="region of interest" description="Disordered" evidence="2">
    <location>
        <begin position="5094"/>
        <end position="5114"/>
    </location>
</feature>
<feature type="region of interest" description="Disordered" evidence="2">
    <location>
        <begin position="5728"/>
        <end position="5755"/>
    </location>
</feature>
<feature type="coiled-coil region" evidence="1">
    <location>
        <begin position="4452"/>
        <end position="4479"/>
    </location>
</feature>
<name>A0A6G0U252_APHGL</name>
<feature type="compositionally biased region" description="Low complexity" evidence="2">
    <location>
        <begin position="4704"/>
        <end position="4715"/>
    </location>
</feature>
<proteinExistence type="predicted"/>
<feature type="region of interest" description="Disordered" evidence="2">
    <location>
        <begin position="5839"/>
        <end position="5861"/>
    </location>
</feature>